<comment type="caution">
    <text evidence="1">The sequence shown here is derived from an EMBL/GenBank/DDBJ whole genome shotgun (WGS) entry which is preliminary data.</text>
</comment>
<name>A0A502EEE3_9MYCO</name>
<proteinExistence type="predicted"/>
<protein>
    <submittedName>
        <fullName evidence="1">Calcium-binding protein</fullName>
    </submittedName>
</protein>
<sequence>MGIPDRKAGGCHCHCNACDGGHHCGNPPNCNVKR</sequence>
<evidence type="ECO:0000313" key="2">
    <source>
        <dbReference type="Proteomes" id="UP000320095"/>
    </source>
</evidence>
<organism evidence="1 2">
    <name type="scientific">Mycolicibacterium hodleri</name>
    <dbReference type="NCBI Taxonomy" id="49897"/>
    <lineage>
        <taxon>Bacteria</taxon>
        <taxon>Bacillati</taxon>
        <taxon>Actinomycetota</taxon>
        <taxon>Actinomycetes</taxon>
        <taxon>Mycobacteriales</taxon>
        <taxon>Mycobacteriaceae</taxon>
        <taxon>Mycolicibacterium</taxon>
    </lineage>
</organism>
<accession>A0A502EEE3</accession>
<keyword evidence="2" id="KW-1185">Reference proteome</keyword>
<evidence type="ECO:0000313" key="1">
    <source>
        <dbReference type="EMBL" id="TPG35827.1"/>
    </source>
</evidence>
<dbReference type="EMBL" id="RCZG01000002">
    <property type="protein sequence ID" value="TPG35827.1"/>
    <property type="molecule type" value="Genomic_DNA"/>
</dbReference>
<dbReference type="AlphaFoldDB" id="A0A502EEE3"/>
<dbReference type="Proteomes" id="UP000320095">
    <property type="component" value="Unassembled WGS sequence"/>
</dbReference>
<gene>
    <name evidence="1" type="ORF">EAH80_07185</name>
</gene>
<reference evidence="1 2" key="1">
    <citation type="journal article" date="2019" name="Environ. Microbiol.">
        <title>Species interactions and distinct microbial communities in high Arctic permafrost affected cryosols are associated with the CH4 and CO2 gas fluxes.</title>
        <authorList>
            <person name="Altshuler I."/>
            <person name="Hamel J."/>
            <person name="Turney S."/>
            <person name="Magnuson E."/>
            <person name="Levesque R."/>
            <person name="Greer C."/>
            <person name="Whyte L.G."/>
        </authorList>
    </citation>
    <scope>NUCLEOTIDE SEQUENCE [LARGE SCALE GENOMIC DNA]</scope>
    <source>
        <strain evidence="1 2">S5.20</strain>
    </source>
</reference>